<dbReference type="AlphaFoldDB" id="A0A0S3RLU4"/>
<gene>
    <name evidence="1" type="primary">Vigan.03G124500</name>
    <name evidence="1" type="ORF">VIGAN_03124500</name>
</gene>
<evidence type="ECO:0000313" key="2">
    <source>
        <dbReference type="Proteomes" id="UP000291084"/>
    </source>
</evidence>
<dbReference type="EMBL" id="AP015036">
    <property type="protein sequence ID" value="BAT81508.1"/>
    <property type="molecule type" value="Genomic_DNA"/>
</dbReference>
<evidence type="ECO:0000313" key="1">
    <source>
        <dbReference type="EMBL" id="BAT81508.1"/>
    </source>
</evidence>
<dbReference type="Proteomes" id="UP000291084">
    <property type="component" value="Chromosome 3"/>
</dbReference>
<protein>
    <submittedName>
        <fullName evidence="1">Uncharacterized protein</fullName>
    </submittedName>
</protein>
<sequence>MTNIEKHDLAAVDAPVTWMRFRVSLIWDFVSSLQVDVAGELRCGGSREGDDGVNWARWKHEGDDGGSRMRTRLLVGCELELNHDWVFACRYGEEASFHGCARLMTEV</sequence>
<name>A0A0S3RLU4_PHAAN</name>
<organism evidence="1 2">
    <name type="scientific">Vigna angularis var. angularis</name>
    <dbReference type="NCBI Taxonomy" id="157739"/>
    <lineage>
        <taxon>Eukaryota</taxon>
        <taxon>Viridiplantae</taxon>
        <taxon>Streptophyta</taxon>
        <taxon>Embryophyta</taxon>
        <taxon>Tracheophyta</taxon>
        <taxon>Spermatophyta</taxon>
        <taxon>Magnoliopsida</taxon>
        <taxon>eudicotyledons</taxon>
        <taxon>Gunneridae</taxon>
        <taxon>Pentapetalae</taxon>
        <taxon>rosids</taxon>
        <taxon>fabids</taxon>
        <taxon>Fabales</taxon>
        <taxon>Fabaceae</taxon>
        <taxon>Papilionoideae</taxon>
        <taxon>50 kb inversion clade</taxon>
        <taxon>NPAAA clade</taxon>
        <taxon>indigoferoid/millettioid clade</taxon>
        <taxon>Phaseoleae</taxon>
        <taxon>Vigna</taxon>
    </lineage>
</organism>
<accession>A0A0S3RLU4</accession>
<reference evidence="1 2" key="1">
    <citation type="journal article" date="2015" name="Sci. Rep.">
        <title>The power of single molecule real-time sequencing technology in the de novo assembly of a eukaryotic genome.</title>
        <authorList>
            <person name="Sakai H."/>
            <person name="Naito K."/>
            <person name="Ogiso-Tanaka E."/>
            <person name="Takahashi Y."/>
            <person name="Iseki K."/>
            <person name="Muto C."/>
            <person name="Satou K."/>
            <person name="Teruya K."/>
            <person name="Shiroma A."/>
            <person name="Shimoji M."/>
            <person name="Hirano T."/>
            <person name="Itoh T."/>
            <person name="Kaga A."/>
            <person name="Tomooka N."/>
        </authorList>
    </citation>
    <scope>NUCLEOTIDE SEQUENCE [LARGE SCALE GENOMIC DNA]</scope>
    <source>
        <strain evidence="2">cv. Shumari</strain>
    </source>
</reference>
<keyword evidence="2" id="KW-1185">Reference proteome</keyword>
<proteinExistence type="predicted"/>